<dbReference type="STRING" id="1499967.U27_02371"/>
<name>A0A0S6WB33_VECG1</name>
<dbReference type="InterPro" id="IPR001789">
    <property type="entry name" value="Sig_transdc_resp-reg_receiver"/>
</dbReference>
<dbReference type="PANTHER" id="PTHR45228">
    <property type="entry name" value="CYCLIC DI-GMP PHOSPHODIESTERASE TM_0186-RELATED"/>
    <property type="match status" value="1"/>
</dbReference>
<dbReference type="SMART" id="SM00448">
    <property type="entry name" value="REC"/>
    <property type="match status" value="2"/>
</dbReference>
<dbReference type="GO" id="GO:0016787">
    <property type="term" value="F:hydrolase activity"/>
    <property type="evidence" value="ECO:0007669"/>
    <property type="project" value="UniProtKB-KW"/>
</dbReference>
<evidence type="ECO:0000313" key="4">
    <source>
        <dbReference type="EMBL" id="GAK55537.1"/>
    </source>
</evidence>
<dbReference type="eggNOG" id="COG3437">
    <property type="taxonomic scope" value="Bacteria"/>
</dbReference>
<dbReference type="PROSITE" id="PS50110">
    <property type="entry name" value="RESPONSE_REGULATORY"/>
    <property type="match status" value="2"/>
</dbReference>
<organism evidence="4">
    <name type="scientific">Vecturithrix granuli</name>
    <dbReference type="NCBI Taxonomy" id="1499967"/>
    <lineage>
        <taxon>Bacteria</taxon>
        <taxon>Candidatus Moduliflexota</taxon>
        <taxon>Candidatus Vecturitrichia</taxon>
        <taxon>Candidatus Vecturitrichales</taxon>
        <taxon>Candidatus Vecturitrichaceae</taxon>
        <taxon>Candidatus Vecturithrix</taxon>
    </lineage>
</organism>
<feature type="domain" description="Response regulatory" evidence="2">
    <location>
        <begin position="6"/>
        <end position="122"/>
    </location>
</feature>
<keyword evidence="4" id="KW-0378">Hydrolase</keyword>
<dbReference type="Proteomes" id="UP000030661">
    <property type="component" value="Unassembled WGS sequence"/>
</dbReference>
<dbReference type="EMBL" id="DF820463">
    <property type="protein sequence ID" value="GAK55537.1"/>
    <property type="molecule type" value="Genomic_DNA"/>
</dbReference>
<dbReference type="AlphaFoldDB" id="A0A0S6WB33"/>
<sequence>MEKHLQILIIDDSTSTRRGLRELLDPLQAEVVEAKDGRQGLALSQDGRFDLILTDIDMPEMDGIEFCQYITNNPKTRGTPVIMVSAFDSNSDIDIGFHAGAWAYVSKREARSELLETIKEVLLKSTFHRERMIMVVDDSLLVCRMVREGLERAGFQVITARNGKIALDLVQRQPPDLILSDLDMPVMNGFEFCQAIHADSRYAVIPFVVMSTISDRGHMKRIIQEGAASYIVKPFNIDQLVILVERLLSDQFLLLLKDRERLETERTLMLGSIASLISALEARDPYTRGHSETVARIVSGIATLMGLSKQQTEAITIGGRLHDIGKIGVRDDILFKPGPLTPREFEIIKQHPVIGANILKPISSLKEIVSIVLYHHERPDGKGYPYGLSAPQIPLWASMISVADTYAALRSKRPYQSPIPREQAIQIIQEVRGTQLCPECVDLFLKWIELNQDIEEEAEYL</sequence>
<feature type="modified residue" description="4-aspartylphosphate" evidence="1">
    <location>
        <position position="181"/>
    </location>
</feature>
<dbReference type="GO" id="GO:0000160">
    <property type="term" value="P:phosphorelay signal transduction system"/>
    <property type="evidence" value="ECO:0007669"/>
    <property type="project" value="InterPro"/>
</dbReference>
<dbReference type="InterPro" id="IPR003607">
    <property type="entry name" value="HD/PDEase_dom"/>
</dbReference>
<evidence type="ECO:0000313" key="5">
    <source>
        <dbReference type="Proteomes" id="UP000030661"/>
    </source>
</evidence>
<accession>A0A0S6WB33</accession>
<dbReference type="Gene3D" id="3.40.50.2300">
    <property type="match status" value="2"/>
</dbReference>
<dbReference type="Pfam" id="PF00072">
    <property type="entry name" value="Response_reg"/>
    <property type="match status" value="2"/>
</dbReference>
<dbReference type="InterPro" id="IPR052020">
    <property type="entry name" value="Cyclic_di-GMP/3'3'-cGAMP_PDE"/>
</dbReference>
<dbReference type="PANTHER" id="PTHR45228:SF1">
    <property type="entry name" value="CYCLIC DI-GMP PHOSPHODIESTERASE TM_0186"/>
    <property type="match status" value="1"/>
</dbReference>
<feature type="domain" description="HD-GYP" evidence="3">
    <location>
        <begin position="265"/>
        <end position="460"/>
    </location>
</feature>
<dbReference type="SUPFAM" id="SSF109604">
    <property type="entry name" value="HD-domain/PDEase-like"/>
    <property type="match status" value="1"/>
</dbReference>
<evidence type="ECO:0000259" key="2">
    <source>
        <dbReference type="PROSITE" id="PS50110"/>
    </source>
</evidence>
<proteinExistence type="predicted"/>
<gene>
    <name evidence="4" type="ORF">U27_02371</name>
</gene>
<dbReference type="SUPFAM" id="SSF52172">
    <property type="entry name" value="CheY-like"/>
    <property type="match status" value="2"/>
</dbReference>
<dbReference type="CDD" id="cd00077">
    <property type="entry name" value="HDc"/>
    <property type="match status" value="1"/>
</dbReference>
<keyword evidence="5" id="KW-1185">Reference proteome</keyword>
<feature type="domain" description="Response regulatory" evidence="2">
    <location>
        <begin position="132"/>
        <end position="248"/>
    </location>
</feature>
<dbReference type="NCBIfam" id="TIGR00277">
    <property type="entry name" value="HDIG"/>
    <property type="match status" value="1"/>
</dbReference>
<dbReference type="HOGENOM" id="CLU_000445_92_10_0"/>
<dbReference type="Gene3D" id="1.10.3210.10">
    <property type="entry name" value="Hypothetical protein af1432"/>
    <property type="match status" value="1"/>
</dbReference>
<reference evidence="4" key="1">
    <citation type="journal article" date="2015" name="PeerJ">
        <title>First genomic representation of candidate bacterial phylum KSB3 points to enhanced environmental sensing as a trigger of wastewater bulking.</title>
        <authorList>
            <person name="Sekiguchi Y."/>
            <person name="Ohashi A."/>
            <person name="Parks D.H."/>
            <person name="Yamauchi T."/>
            <person name="Tyson G.W."/>
            <person name="Hugenholtz P."/>
        </authorList>
    </citation>
    <scope>NUCLEOTIDE SEQUENCE [LARGE SCALE GENOMIC DNA]</scope>
</reference>
<feature type="modified residue" description="4-aspartylphosphate" evidence="1">
    <location>
        <position position="55"/>
    </location>
</feature>
<evidence type="ECO:0000256" key="1">
    <source>
        <dbReference type="PROSITE-ProRule" id="PRU00169"/>
    </source>
</evidence>
<protein>
    <submittedName>
        <fullName evidence="4">Response regulator receiver modulated metal dependent phosphohydrolase</fullName>
    </submittedName>
</protein>
<dbReference type="Pfam" id="PF13487">
    <property type="entry name" value="HD_5"/>
    <property type="match status" value="1"/>
</dbReference>
<dbReference type="InterPro" id="IPR037522">
    <property type="entry name" value="HD_GYP_dom"/>
</dbReference>
<dbReference type="PROSITE" id="PS51832">
    <property type="entry name" value="HD_GYP"/>
    <property type="match status" value="1"/>
</dbReference>
<keyword evidence="1" id="KW-0597">Phosphoprotein</keyword>
<dbReference type="SMART" id="SM00471">
    <property type="entry name" value="HDc"/>
    <property type="match status" value="1"/>
</dbReference>
<dbReference type="InterPro" id="IPR011006">
    <property type="entry name" value="CheY-like_superfamily"/>
</dbReference>
<dbReference type="CDD" id="cd00156">
    <property type="entry name" value="REC"/>
    <property type="match status" value="1"/>
</dbReference>
<dbReference type="InterPro" id="IPR006675">
    <property type="entry name" value="HDIG_dom"/>
</dbReference>
<evidence type="ECO:0000259" key="3">
    <source>
        <dbReference type="PROSITE" id="PS51832"/>
    </source>
</evidence>